<name>A0A7C4BA10_THEPE</name>
<feature type="transmembrane region" description="Helical" evidence="1">
    <location>
        <begin position="123"/>
        <end position="140"/>
    </location>
</feature>
<dbReference type="AlphaFoldDB" id="A0A7C4BA10"/>
<accession>A0A7C4BA10</accession>
<dbReference type="EMBL" id="DTFI01000151">
    <property type="protein sequence ID" value="HGI43933.1"/>
    <property type="molecule type" value="Genomic_DNA"/>
</dbReference>
<comment type="caution">
    <text evidence="2">The sequence shown here is derived from an EMBL/GenBank/DDBJ whole genome shotgun (WGS) entry which is preliminary data.</text>
</comment>
<evidence type="ECO:0000256" key="1">
    <source>
        <dbReference type="SAM" id="Phobius"/>
    </source>
</evidence>
<keyword evidence="1" id="KW-0812">Transmembrane</keyword>
<sequence>MSLPATWLGALLALLGLVVAIWGLRLARLLVSLTFGLALGYLLYAYSAPSLRESLGGPALFLLGLVLGALIGFSAFKLALSLLAGFLSAHVIMSTGFVVDGGEAVALLSLALAAIIYRLVDKLLAAVFALAGALLLFYGLEIAGLRGWISLLAAAAVFIVGLISQKR</sequence>
<protein>
    <recommendedName>
        <fullName evidence="3">DUF4203 domain-containing protein</fullName>
    </recommendedName>
</protein>
<feature type="transmembrane region" description="Helical" evidence="1">
    <location>
        <begin position="92"/>
        <end position="116"/>
    </location>
</feature>
<keyword evidence="1" id="KW-0472">Membrane</keyword>
<proteinExistence type="predicted"/>
<feature type="transmembrane region" description="Helical" evidence="1">
    <location>
        <begin position="146"/>
        <end position="164"/>
    </location>
</feature>
<gene>
    <name evidence="2" type="ORF">ENV17_06075</name>
</gene>
<reference evidence="2" key="1">
    <citation type="journal article" date="2020" name="mSystems">
        <title>Genome- and Community-Level Interaction Insights into Carbon Utilization and Element Cycling Functions of Hydrothermarchaeota in Hydrothermal Sediment.</title>
        <authorList>
            <person name="Zhou Z."/>
            <person name="Liu Y."/>
            <person name="Xu W."/>
            <person name="Pan J."/>
            <person name="Luo Z.H."/>
            <person name="Li M."/>
        </authorList>
    </citation>
    <scope>NUCLEOTIDE SEQUENCE [LARGE SCALE GENOMIC DNA]</scope>
    <source>
        <strain evidence="2">SpSt-735</strain>
    </source>
</reference>
<feature type="transmembrane region" description="Helical" evidence="1">
    <location>
        <begin position="30"/>
        <end position="47"/>
    </location>
</feature>
<feature type="transmembrane region" description="Helical" evidence="1">
    <location>
        <begin position="59"/>
        <end position="80"/>
    </location>
</feature>
<keyword evidence="1" id="KW-1133">Transmembrane helix</keyword>
<evidence type="ECO:0000313" key="2">
    <source>
        <dbReference type="EMBL" id="HGI43933.1"/>
    </source>
</evidence>
<evidence type="ECO:0008006" key="3">
    <source>
        <dbReference type="Google" id="ProtNLM"/>
    </source>
</evidence>
<organism evidence="2">
    <name type="scientific">Thermofilum pendens</name>
    <dbReference type="NCBI Taxonomy" id="2269"/>
    <lineage>
        <taxon>Archaea</taxon>
        <taxon>Thermoproteota</taxon>
        <taxon>Thermoprotei</taxon>
        <taxon>Thermofilales</taxon>
        <taxon>Thermofilaceae</taxon>
        <taxon>Thermofilum</taxon>
    </lineage>
</organism>